<sequence length="50" mass="5822">MIHETEKSFNPLASQISWTSTCNFRNFADDNTNHLLPEIVFPGYRMTSMK</sequence>
<reference evidence="2" key="1">
    <citation type="journal article" date="2011" name="Nature">
        <title>Genome sequence and analysis of the tuber crop potato.</title>
        <authorList>
            <consortium name="The Potato Genome Sequencing Consortium"/>
        </authorList>
    </citation>
    <scope>NUCLEOTIDE SEQUENCE [LARGE SCALE GENOMIC DNA]</scope>
    <source>
        <strain evidence="2">cv. DM1-3 516 R44</strain>
    </source>
</reference>
<dbReference type="EnsemblPlants" id="PGSC0003DMT400033551">
    <property type="protein sequence ID" value="PGSC0003DMT400033551"/>
    <property type="gene ID" value="PGSC0003DMG401012883"/>
</dbReference>
<name>M1AZA9_SOLTU</name>
<dbReference type="InParanoid" id="M1AZA9"/>
<reference evidence="1" key="2">
    <citation type="submission" date="2015-06" db="UniProtKB">
        <authorList>
            <consortium name="EnsemblPlants"/>
        </authorList>
    </citation>
    <scope>IDENTIFICATION</scope>
    <source>
        <strain evidence="1">DM1-3 516 R44</strain>
    </source>
</reference>
<dbReference type="Proteomes" id="UP000011115">
    <property type="component" value="Unassembled WGS sequence"/>
</dbReference>
<proteinExistence type="predicted"/>
<dbReference type="PaxDb" id="4113-PGSC0003DMT400033551"/>
<dbReference type="HOGENOM" id="CLU_3128087_0_0_1"/>
<dbReference type="AlphaFoldDB" id="M1AZA9"/>
<protein>
    <submittedName>
        <fullName evidence="1">Uncharacterized protein</fullName>
    </submittedName>
</protein>
<organism evidence="1 2">
    <name type="scientific">Solanum tuberosum</name>
    <name type="common">Potato</name>
    <dbReference type="NCBI Taxonomy" id="4113"/>
    <lineage>
        <taxon>Eukaryota</taxon>
        <taxon>Viridiplantae</taxon>
        <taxon>Streptophyta</taxon>
        <taxon>Embryophyta</taxon>
        <taxon>Tracheophyta</taxon>
        <taxon>Spermatophyta</taxon>
        <taxon>Magnoliopsida</taxon>
        <taxon>eudicotyledons</taxon>
        <taxon>Gunneridae</taxon>
        <taxon>Pentapetalae</taxon>
        <taxon>asterids</taxon>
        <taxon>lamiids</taxon>
        <taxon>Solanales</taxon>
        <taxon>Solanaceae</taxon>
        <taxon>Solanoideae</taxon>
        <taxon>Solaneae</taxon>
        <taxon>Solanum</taxon>
    </lineage>
</organism>
<accession>M1AZA9</accession>
<evidence type="ECO:0000313" key="1">
    <source>
        <dbReference type="EnsemblPlants" id="PGSC0003DMT400033551"/>
    </source>
</evidence>
<keyword evidence="2" id="KW-1185">Reference proteome</keyword>
<evidence type="ECO:0000313" key="2">
    <source>
        <dbReference type="Proteomes" id="UP000011115"/>
    </source>
</evidence>
<dbReference type="Gramene" id="PGSC0003DMT400033551">
    <property type="protein sequence ID" value="PGSC0003DMT400033551"/>
    <property type="gene ID" value="PGSC0003DMG401012883"/>
</dbReference>